<dbReference type="Pfam" id="PF00102">
    <property type="entry name" value="Y_phosphatase"/>
    <property type="match status" value="1"/>
</dbReference>
<feature type="domain" description="Tyrosine-protein phosphatase" evidence="12">
    <location>
        <begin position="1031"/>
        <end position="1285"/>
    </location>
</feature>
<feature type="transmembrane region" description="Helical" evidence="11">
    <location>
        <begin position="12"/>
        <end position="30"/>
    </location>
</feature>
<dbReference type="Proteomes" id="UP000887568">
    <property type="component" value="Unplaced"/>
</dbReference>
<dbReference type="SMART" id="SM00060">
    <property type="entry name" value="FN3"/>
    <property type="match status" value="7"/>
</dbReference>
<feature type="domain" description="Fibronectin type-III" evidence="14">
    <location>
        <begin position="261"/>
        <end position="363"/>
    </location>
</feature>
<dbReference type="InterPro" id="IPR003961">
    <property type="entry name" value="FN3_dom"/>
</dbReference>
<keyword evidence="3 11" id="KW-0812">Transmembrane</keyword>
<feature type="domain" description="Fibronectin type-III" evidence="14">
    <location>
        <begin position="463"/>
        <end position="567"/>
    </location>
</feature>
<dbReference type="EnsemblMetazoa" id="XM_038200006.1">
    <property type="protein sequence ID" value="XP_038055934.1"/>
    <property type="gene ID" value="LOC119727926"/>
</dbReference>
<dbReference type="Gene3D" id="3.90.190.10">
    <property type="entry name" value="Protein tyrosine phosphatase superfamily"/>
    <property type="match status" value="1"/>
</dbReference>
<comment type="subcellular location">
    <subcellularLocation>
        <location evidence="1">Membrane</location>
        <topology evidence="1">Single-pass type I membrane protein</topology>
    </subcellularLocation>
</comment>
<keyword evidence="9" id="KW-0325">Glycoprotein</keyword>
<dbReference type="SUPFAM" id="SSF49265">
    <property type="entry name" value="Fibronectin type III"/>
    <property type="match status" value="3"/>
</dbReference>
<dbReference type="InterPro" id="IPR016130">
    <property type="entry name" value="Tyr_Pase_AS"/>
</dbReference>
<feature type="domain" description="Fibronectin type-III" evidence="14">
    <location>
        <begin position="54"/>
        <end position="158"/>
    </location>
</feature>
<evidence type="ECO:0000256" key="2">
    <source>
        <dbReference type="ARBA" id="ARBA00013064"/>
    </source>
</evidence>
<evidence type="ECO:0000256" key="9">
    <source>
        <dbReference type="ARBA" id="ARBA00023180"/>
    </source>
</evidence>
<keyword evidence="6" id="KW-0904">Protein phosphatase</keyword>
<feature type="transmembrane region" description="Helical" evidence="11">
    <location>
        <begin position="803"/>
        <end position="829"/>
    </location>
</feature>
<name>A0A913ZWP4_PATMI</name>
<evidence type="ECO:0000256" key="8">
    <source>
        <dbReference type="ARBA" id="ARBA00023136"/>
    </source>
</evidence>
<protein>
    <recommendedName>
        <fullName evidence="2">protein-tyrosine-phosphatase</fullName>
        <ecNumber evidence="2">3.1.3.48</ecNumber>
    </recommendedName>
</protein>
<dbReference type="Gene3D" id="2.60.40.10">
    <property type="entry name" value="Immunoglobulins"/>
    <property type="match status" value="6"/>
</dbReference>
<evidence type="ECO:0000259" key="14">
    <source>
        <dbReference type="PROSITE" id="PS50853"/>
    </source>
</evidence>
<dbReference type="GO" id="GO:0004725">
    <property type="term" value="F:protein tyrosine phosphatase activity"/>
    <property type="evidence" value="ECO:0007669"/>
    <property type="project" value="UniProtKB-EC"/>
</dbReference>
<dbReference type="PROSITE" id="PS50055">
    <property type="entry name" value="TYR_PHOSPHATASE_PTP"/>
    <property type="match status" value="1"/>
</dbReference>
<comment type="catalytic activity">
    <reaction evidence="10">
        <text>O-phospho-L-tyrosyl-[protein] + H2O = L-tyrosyl-[protein] + phosphate</text>
        <dbReference type="Rhea" id="RHEA:10684"/>
        <dbReference type="Rhea" id="RHEA-COMP:10136"/>
        <dbReference type="Rhea" id="RHEA-COMP:20101"/>
        <dbReference type="ChEBI" id="CHEBI:15377"/>
        <dbReference type="ChEBI" id="CHEBI:43474"/>
        <dbReference type="ChEBI" id="CHEBI:46858"/>
        <dbReference type="ChEBI" id="CHEBI:61978"/>
        <dbReference type="EC" id="3.1.3.48"/>
    </reaction>
</comment>
<dbReference type="InterPro" id="IPR050713">
    <property type="entry name" value="RTP_Phos/Ushers"/>
</dbReference>
<dbReference type="InterPro" id="IPR057598">
    <property type="entry name" value="Fn3_PTPRU"/>
</dbReference>
<evidence type="ECO:0000256" key="4">
    <source>
        <dbReference type="ARBA" id="ARBA00022729"/>
    </source>
</evidence>
<keyword evidence="8 11" id="KW-0472">Membrane</keyword>
<dbReference type="InterPro" id="IPR036116">
    <property type="entry name" value="FN3_sf"/>
</dbReference>
<accession>A0A913ZWP4</accession>
<evidence type="ECO:0000259" key="12">
    <source>
        <dbReference type="PROSITE" id="PS50055"/>
    </source>
</evidence>
<dbReference type="PROSITE" id="PS00383">
    <property type="entry name" value="TYR_PHOSPHATASE_1"/>
    <property type="match status" value="1"/>
</dbReference>
<dbReference type="SMART" id="SM00194">
    <property type="entry name" value="PTPc"/>
    <property type="match status" value="1"/>
</dbReference>
<dbReference type="InterPro" id="IPR003595">
    <property type="entry name" value="Tyr_Pase_cat"/>
</dbReference>
<dbReference type="InterPro" id="IPR013783">
    <property type="entry name" value="Ig-like_fold"/>
</dbReference>
<evidence type="ECO:0000256" key="7">
    <source>
        <dbReference type="ARBA" id="ARBA00022989"/>
    </source>
</evidence>
<evidence type="ECO:0000256" key="1">
    <source>
        <dbReference type="ARBA" id="ARBA00004479"/>
    </source>
</evidence>
<dbReference type="PROSITE" id="PS50853">
    <property type="entry name" value="FN3"/>
    <property type="match status" value="6"/>
</dbReference>
<proteinExistence type="predicted"/>
<dbReference type="EC" id="3.1.3.48" evidence="2"/>
<feature type="domain" description="Fibronectin type-III" evidence="14">
    <location>
        <begin position="163"/>
        <end position="258"/>
    </location>
</feature>
<dbReference type="CDD" id="cd00063">
    <property type="entry name" value="FN3"/>
    <property type="match status" value="6"/>
</dbReference>
<evidence type="ECO:0000313" key="16">
    <source>
        <dbReference type="Proteomes" id="UP000887568"/>
    </source>
</evidence>
<organism evidence="15 16">
    <name type="scientific">Patiria miniata</name>
    <name type="common">Bat star</name>
    <name type="synonym">Asterina miniata</name>
    <dbReference type="NCBI Taxonomy" id="46514"/>
    <lineage>
        <taxon>Eukaryota</taxon>
        <taxon>Metazoa</taxon>
        <taxon>Echinodermata</taxon>
        <taxon>Eleutherozoa</taxon>
        <taxon>Asterozoa</taxon>
        <taxon>Asteroidea</taxon>
        <taxon>Valvatacea</taxon>
        <taxon>Valvatida</taxon>
        <taxon>Asterinidae</taxon>
        <taxon>Patiria</taxon>
    </lineage>
</organism>
<feature type="domain" description="Fibronectin type-III" evidence="14">
    <location>
        <begin position="367"/>
        <end position="459"/>
    </location>
</feature>
<dbReference type="FunFam" id="3.90.190.10:FF:000102">
    <property type="entry name" value="Receptor-type tyrosine-protein phosphatase"/>
    <property type="match status" value="1"/>
</dbReference>
<dbReference type="Pfam" id="PF23144">
    <property type="entry name" value="Fn3_PTPRU"/>
    <property type="match status" value="1"/>
</dbReference>
<evidence type="ECO:0000256" key="6">
    <source>
        <dbReference type="ARBA" id="ARBA00022912"/>
    </source>
</evidence>
<dbReference type="PROSITE" id="PS50056">
    <property type="entry name" value="TYR_PHOSPHATASE_2"/>
    <property type="match status" value="1"/>
</dbReference>
<dbReference type="Pfam" id="PF00041">
    <property type="entry name" value="fn3"/>
    <property type="match status" value="5"/>
</dbReference>
<dbReference type="PANTHER" id="PTHR46957">
    <property type="entry name" value="CYTOKINE RECEPTOR"/>
    <property type="match status" value="1"/>
</dbReference>
<feature type="domain" description="Fibronectin type-III" evidence="14">
    <location>
        <begin position="571"/>
        <end position="674"/>
    </location>
</feature>
<dbReference type="InterPro" id="IPR000242">
    <property type="entry name" value="PTP_cat"/>
</dbReference>
<dbReference type="InterPro" id="IPR029021">
    <property type="entry name" value="Prot-tyrosine_phosphatase-like"/>
</dbReference>
<evidence type="ECO:0000256" key="5">
    <source>
        <dbReference type="ARBA" id="ARBA00022801"/>
    </source>
</evidence>
<dbReference type="SUPFAM" id="SSF52799">
    <property type="entry name" value="(Phosphotyrosine protein) phosphatases II"/>
    <property type="match status" value="1"/>
</dbReference>
<dbReference type="OrthoDB" id="8609993at2759"/>
<reference evidence="15" key="1">
    <citation type="submission" date="2022-11" db="UniProtKB">
        <authorList>
            <consortium name="EnsemblMetazoa"/>
        </authorList>
    </citation>
    <scope>IDENTIFICATION</scope>
</reference>
<evidence type="ECO:0000256" key="11">
    <source>
        <dbReference type="SAM" id="Phobius"/>
    </source>
</evidence>
<dbReference type="PANTHER" id="PTHR46957:SF3">
    <property type="entry name" value="CYTOKINE RECEPTOR"/>
    <property type="match status" value="1"/>
</dbReference>
<keyword evidence="4" id="KW-0732">Signal</keyword>
<evidence type="ECO:0000256" key="3">
    <source>
        <dbReference type="ARBA" id="ARBA00022692"/>
    </source>
</evidence>
<feature type="domain" description="Tyrosine specific protein phosphatases" evidence="13">
    <location>
        <begin position="1205"/>
        <end position="1276"/>
    </location>
</feature>
<keyword evidence="16" id="KW-1185">Reference proteome</keyword>
<dbReference type="RefSeq" id="XP_038055934.1">
    <property type="nucleotide sequence ID" value="XM_038200006.1"/>
</dbReference>
<dbReference type="GeneID" id="119727926"/>
<keyword evidence="5" id="KW-0378">Hydrolase</keyword>
<dbReference type="PROSITE" id="PS51257">
    <property type="entry name" value="PROKAR_LIPOPROTEIN"/>
    <property type="match status" value="1"/>
</dbReference>
<evidence type="ECO:0000256" key="10">
    <source>
        <dbReference type="ARBA" id="ARBA00051722"/>
    </source>
</evidence>
<evidence type="ECO:0000259" key="13">
    <source>
        <dbReference type="PROSITE" id="PS50056"/>
    </source>
</evidence>
<keyword evidence="7 11" id="KW-1133">Transmembrane helix</keyword>
<dbReference type="GO" id="GO:0016020">
    <property type="term" value="C:membrane"/>
    <property type="evidence" value="ECO:0007669"/>
    <property type="project" value="UniProtKB-SubCell"/>
</dbReference>
<dbReference type="SMART" id="SM00404">
    <property type="entry name" value="PTPc_motif"/>
    <property type="match status" value="1"/>
</dbReference>
<sequence>MGSRHLERFCGFKARLVGFGVILIMIFSFSCLRHKKDNSVTIRTKKFNGSDCSVPSAVTSLRIDGSGSSGRINWNPASSSCAVIDYSLQFRLINRDQCDYRSNENFATVATTAGTSYLLSVAVSSLHFYSTYNIRVRARNSAGLGTSSNQVQIITPKAAPNAPPANIRPTGIYSNRVSLSWDEVSCGSRRGDIPQYKYELRRMSDGDTEIQTLSARSVSFTGLPSCTEYQFKVAARGSASTVPGPYSSWIQVTTTAEAHGPVSNVDAIALTDSPSIRVTWSPPDTIGNRCPLRYIVEYRLTVRDQCQSIDQSQPLVAANQTTVSTTITGLDGYSTYEVCVKTWNKEEYSVERCDTTTTRSSPAPTAPPSHATCTGIFTNSLDFAWDEVPCGNRGGQILEYNYRLVPASGGSSLTQTITSRSVVINEISSCTEFNFQVQAVGTNGEGPYSNVISVTTAAKAHGPVNALGATALASSPSIHVAWSLPDTSQNNNCALYFILEYELISSDLCDPIAHPRRIFAANQTSTSTTIAGLQAYSTYKVYVRTWNVAGDDGETRHVVTNTNSDKAPSEGPTTIKVTLRMRHKIAFTWEDIPCGYRHGQIITYQIRLRVLQRPYKLGFTPDTTYKQVTVLASSKLYSTSVLEPSTKYEFLVAGVNNHGVGTMAKIEAFTSVETEMDTPPPPNTDPSKSTNSTVTINVDLPRTSQYVTGIQIGVKQVHSNIEADTTPSKNDFVPDYVAGELMKENLTETFTVGDGNTYGTFYNRPLQPNTKYDIYLGSVSRISDMEFAVTWGDPVRVKVRDDYVFPVVAVLVPVLIVILLGVAVPGAIFMRKRLKKTPEDDARFVAVSDDIQLQDFPTRQTNSNPYYRDIREEPAYEPVGNRFGSQSQNLSADDRAGKLLGQEKTPTPTKAKMVAPTRDGRCEYPYENMPAVFLDEVTVDSKEKKIADKNITCYGAELKSNRPKKGAIIYDTPRFAARSKPKPPPRTTKPVITKSIQSAITRGASDAIPVDRFEDYVRAKKSTSFKNGNGFLEDYEKMPTPVKHPWSVAKKHANREKNRYANILPYDETRVVLETVADDPNSDYVNASYINGVNEPRKYIASQGPTKASVADMWRLVWQENASKIVMLTNLREGVKDKCEKYWPDDITTYGNITVRLMSETTHADYVIRDFTLAIESKKQLKKVVQFHLTAWPAEGLPEDTSKVINFIKTVKQFKSEMNGPMVVHCSTGTSRTGLFITLDAMLHQAKTEGRMCIGNFTRNMIGMRMGMIQSATHYEFIFDTLLEAFKRDETTI</sequence>
<dbReference type="InterPro" id="IPR000387">
    <property type="entry name" value="Tyr_Pase_dom"/>
</dbReference>
<dbReference type="PRINTS" id="PR00700">
    <property type="entry name" value="PRTYPHPHTASE"/>
</dbReference>
<evidence type="ECO:0000313" key="15">
    <source>
        <dbReference type="EnsemblMetazoa" id="XP_038055934.1"/>
    </source>
</evidence>